<evidence type="ECO:0000259" key="3">
    <source>
        <dbReference type="Pfam" id="PF13205"/>
    </source>
</evidence>
<comment type="caution">
    <text evidence="4">The sequence shown here is derived from an EMBL/GenBank/DDBJ whole genome shotgun (WGS) entry which is preliminary data.</text>
</comment>
<keyword evidence="1 2" id="KW-0732">Signal</keyword>
<keyword evidence="5" id="KW-1185">Reference proteome</keyword>
<dbReference type="InterPro" id="IPR011041">
    <property type="entry name" value="Quinoprot_gluc/sorb_DH_b-prop"/>
</dbReference>
<dbReference type="PANTHER" id="PTHR19328">
    <property type="entry name" value="HEDGEHOG-INTERACTING PROTEIN"/>
    <property type="match status" value="1"/>
</dbReference>
<sequence>MRLFPFRPLRPLLAVLLGVPLFLVPGAGPAAGAPVHELAVSAAPNRSAAVPLPEATLGETGYVFVRPESEIVRVRFFLDDPTMAGPPRQTEGAAPYDFAGTAADGTAQPWSTAGLAEGAHTITAAIDLTGGGTEVLAARFSVARAVRVNFQSETAPVPAGYLRDFGQAYAARTGTGQGSGLTYGWVAPGTATPRDLVGNGRDRNRSGIDQRLDTILHMQGGDVPNFGNVRLPGAWELARPNGTYAVTVGAGDGPSVDSLHQLNVEGSAVVGPFNPAPGAEYRQATTLVRVLDGRLTVDAAGGRNTKITHVEVVPAPEAAIRPAFTGVTPATGSTGVLRDTAVAATVNLPTVGAGVDAGTLTPETVRLIRIADGVAVPANRNTSGGGDVVVLQPTGLLAADTAYRFEITSGVRDTSGAAFLPYAATFTTGALPTGGGGGPVAFDKVALPGTAGRVFTSVTFGPDGRLYAGVATGQILRYPVNADGTLGTGEVIDSLRTAGGGDRMLMGLAFDPAATAGNLVLWVTHTAYGYGGMPDWTGRISRLSGPALGTVADRVVGLPRSTRDHLTNGLAFGPDGALYVNQGSNTAMGAPDNAWGQRPERALSGAVLRVDVAAIGATTLNVQTAEGGGYDPFAAGAPVTVYGSGVRNAWDLLWHSNGRLYVPTNGSAAGGGTPATPNPLPAQCTRRLDAGGNGPYTGPAVPGLANVSTTQHDYLFRVERGGYYGHPNPARCEWVLNGGNPTAGADPAEVGQYPVGTGPDRNWRGAAYDFGLNRSPNGVIEYRGGAFGGALRGRLLVVRYSGGDDIVVLEPGGAQQDIVGAQTGLTGLTGFADPLDLTEQPGTGNLYVSEYGGQRLTLLRPRA</sequence>
<evidence type="ECO:0000313" key="4">
    <source>
        <dbReference type="EMBL" id="MBE1491435.1"/>
    </source>
</evidence>
<dbReference type="Pfam" id="PF13205">
    <property type="entry name" value="Big_5"/>
    <property type="match status" value="1"/>
</dbReference>
<evidence type="ECO:0000256" key="2">
    <source>
        <dbReference type="SAM" id="SignalP"/>
    </source>
</evidence>
<dbReference type="EMBL" id="JADBEB010000001">
    <property type="protein sequence ID" value="MBE1491435.1"/>
    <property type="molecule type" value="Genomic_DNA"/>
</dbReference>
<evidence type="ECO:0000313" key="5">
    <source>
        <dbReference type="Proteomes" id="UP000649753"/>
    </source>
</evidence>
<evidence type="ECO:0000256" key="1">
    <source>
        <dbReference type="ARBA" id="ARBA00022729"/>
    </source>
</evidence>
<dbReference type="Gene3D" id="2.60.120.430">
    <property type="entry name" value="Galactose-binding lectin"/>
    <property type="match status" value="1"/>
</dbReference>
<protein>
    <submittedName>
        <fullName evidence="4">Glucose/arabinose dehydrogenase</fullName>
    </submittedName>
</protein>
<dbReference type="Gene3D" id="2.120.10.30">
    <property type="entry name" value="TolB, C-terminal domain"/>
    <property type="match status" value="1"/>
</dbReference>
<feature type="signal peptide" evidence="2">
    <location>
        <begin position="1"/>
        <end position="30"/>
    </location>
</feature>
<feature type="chain" id="PRO_5038799241" evidence="2">
    <location>
        <begin position="31"/>
        <end position="863"/>
    </location>
</feature>
<dbReference type="AlphaFoldDB" id="A0A927MD46"/>
<accession>A0A927MD46</accession>
<dbReference type="Proteomes" id="UP000649753">
    <property type="component" value="Unassembled WGS sequence"/>
</dbReference>
<feature type="domain" description="SbsA Ig-like" evidence="3">
    <location>
        <begin position="320"/>
        <end position="428"/>
    </location>
</feature>
<gene>
    <name evidence="4" type="ORF">H4W31_007073</name>
</gene>
<dbReference type="SUPFAM" id="SSF50952">
    <property type="entry name" value="Soluble quinoprotein glucose dehydrogenase"/>
    <property type="match status" value="1"/>
</dbReference>
<dbReference type="RefSeq" id="WP_225945840.1">
    <property type="nucleotide sequence ID" value="NZ_JADBEB010000001.1"/>
</dbReference>
<organism evidence="4 5">
    <name type="scientific">Plantactinospora soyae</name>
    <dbReference type="NCBI Taxonomy" id="1544732"/>
    <lineage>
        <taxon>Bacteria</taxon>
        <taxon>Bacillati</taxon>
        <taxon>Actinomycetota</taxon>
        <taxon>Actinomycetes</taxon>
        <taxon>Micromonosporales</taxon>
        <taxon>Micromonosporaceae</taxon>
        <taxon>Plantactinospora</taxon>
    </lineage>
</organism>
<dbReference type="InterPro" id="IPR032812">
    <property type="entry name" value="SbsA_Ig"/>
</dbReference>
<dbReference type="InterPro" id="IPR008979">
    <property type="entry name" value="Galactose-bd-like_sf"/>
</dbReference>
<reference evidence="4" key="1">
    <citation type="submission" date="2020-10" db="EMBL/GenBank/DDBJ databases">
        <title>Sequencing the genomes of 1000 actinobacteria strains.</title>
        <authorList>
            <person name="Klenk H.-P."/>
        </authorList>
    </citation>
    <scope>NUCLEOTIDE SEQUENCE</scope>
    <source>
        <strain evidence="4">DSM 46832</strain>
    </source>
</reference>
<proteinExistence type="predicted"/>
<dbReference type="Pfam" id="PF20067">
    <property type="entry name" value="SSL_N"/>
    <property type="match status" value="1"/>
</dbReference>
<name>A0A927MD46_9ACTN</name>
<dbReference type="InterPro" id="IPR011042">
    <property type="entry name" value="6-blade_b-propeller_TolB-like"/>
</dbReference>
<dbReference type="SUPFAM" id="SSF49785">
    <property type="entry name" value="Galactose-binding domain-like"/>
    <property type="match status" value="1"/>
</dbReference>
<dbReference type="PANTHER" id="PTHR19328:SF75">
    <property type="entry name" value="ALDOSE SUGAR DEHYDROGENASE YLII"/>
    <property type="match status" value="1"/>
</dbReference>